<dbReference type="Proteomes" id="UP000320876">
    <property type="component" value="Unassembled WGS sequence"/>
</dbReference>
<evidence type="ECO:0000256" key="2">
    <source>
        <dbReference type="ARBA" id="ARBA00006411"/>
    </source>
</evidence>
<protein>
    <submittedName>
        <fullName evidence="5">ESAT-6 protein secretion system EspG family protein</fullName>
    </submittedName>
</protein>
<reference evidence="5 6" key="1">
    <citation type="submission" date="2019-06" db="EMBL/GenBank/DDBJ databases">
        <title>Sequencing the genomes of 1000 actinobacteria strains.</title>
        <authorList>
            <person name="Klenk H.-P."/>
        </authorList>
    </citation>
    <scope>NUCLEOTIDE SEQUENCE [LARGE SCALE GENOMIC DNA]</scope>
    <source>
        <strain evidence="5 6">DSM 45679</strain>
    </source>
</reference>
<evidence type="ECO:0000256" key="1">
    <source>
        <dbReference type="ARBA" id="ARBA00004496"/>
    </source>
</evidence>
<comment type="caution">
    <text evidence="5">The sequence shown here is derived from an EMBL/GenBank/DDBJ whole genome shotgun (WGS) entry which is preliminary data.</text>
</comment>
<keyword evidence="6" id="KW-1185">Reference proteome</keyword>
<proteinExistence type="inferred from homology"/>
<dbReference type="Pfam" id="PF14011">
    <property type="entry name" value="ESX-1_EspG"/>
    <property type="match status" value="1"/>
</dbReference>
<comment type="similarity">
    <text evidence="2">Belongs to the EspG family.</text>
</comment>
<evidence type="ECO:0000256" key="4">
    <source>
        <dbReference type="ARBA" id="ARBA00023186"/>
    </source>
</evidence>
<dbReference type="AlphaFoldDB" id="A0A542DD43"/>
<accession>A0A542DD43</accession>
<keyword evidence="4" id="KW-0143">Chaperone</keyword>
<evidence type="ECO:0000313" key="5">
    <source>
        <dbReference type="EMBL" id="TQJ00991.1"/>
    </source>
</evidence>
<evidence type="ECO:0000256" key="3">
    <source>
        <dbReference type="ARBA" id="ARBA00022490"/>
    </source>
</evidence>
<dbReference type="EMBL" id="VFML01000001">
    <property type="protein sequence ID" value="TQJ00991.1"/>
    <property type="molecule type" value="Genomic_DNA"/>
</dbReference>
<evidence type="ECO:0000313" key="6">
    <source>
        <dbReference type="Proteomes" id="UP000320876"/>
    </source>
</evidence>
<name>A0A542DD43_AMYCI</name>
<comment type="subcellular location">
    <subcellularLocation>
        <location evidence="1">Cytoplasm</location>
    </subcellularLocation>
</comment>
<sequence>MTVTTEPPVEHGVPFSLPELDLLATFAGERFPFPLRVPSFGRIEGERKALLGGAAQALSERGLATARGPVGAAADLVTALREHRSTVDLVVVDRGKATGVLAMVHGRRAVVCRQSIGGTPGPVAVTRVTATALTDEFTNRIPRVEAAPAAPITLPPGVVGDATRLLENTAGIAAPRKRVRTLIRERGGDEAAVDALVELVPPVTGRGQLGTVVRRAGGAERPLELSWLDSPQGRIRVDNDARGWVSINPLRRGELVRVLREAATLARR</sequence>
<organism evidence="5 6">
    <name type="scientific">Amycolatopsis cihanbeyliensis</name>
    <dbReference type="NCBI Taxonomy" id="1128664"/>
    <lineage>
        <taxon>Bacteria</taxon>
        <taxon>Bacillati</taxon>
        <taxon>Actinomycetota</taxon>
        <taxon>Actinomycetes</taxon>
        <taxon>Pseudonocardiales</taxon>
        <taxon>Pseudonocardiaceae</taxon>
        <taxon>Amycolatopsis</taxon>
    </lineage>
</organism>
<dbReference type="RefSeq" id="WP_141995853.1">
    <property type="nucleotide sequence ID" value="NZ_VFML01000001.1"/>
</dbReference>
<gene>
    <name evidence="5" type="ORF">FB471_0651</name>
</gene>
<dbReference type="InterPro" id="IPR025734">
    <property type="entry name" value="EspG"/>
</dbReference>
<keyword evidence="3" id="KW-0963">Cytoplasm</keyword>
<dbReference type="OrthoDB" id="3680115at2"/>